<evidence type="ECO:0000313" key="6">
    <source>
        <dbReference type="Proteomes" id="UP000309186"/>
    </source>
</evidence>
<evidence type="ECO:0000256" key="3">
    <source>
        <dbReference type="ARBA" id="ARBA00023125"/>
    </source>
</evidence>
<dbReference type="CDD" id="cd09859">
    <property type="entry name" value="PIN_53EXO"/>
    <property type="match status" value="1"/>
</dbReference>
<dbReference type="InterPro" id="IPR020045">
    <property type="entry name" value="DNA_polI_H3TH"/>
</dbReference>
<name>A0A5R9Q4Z2_9GAMM</name>
<dbReference type="SUPFAM" id="SSF47807">
    <property type="entry name" value="5' to 3' exonuclease, C-terminal subdomain"/>
    <property type="match status" value="1"/>
</dbReference>
<proteinExistence type="predicted"/>
<feature type="domain" description="5'-3' exonuclease" evidence="4">
    <location>
        <begin position="2"/>
        <end position="254"/>
    </location>
</feature>
<reference evidence="5 6" key="1">
    <citation type="submission" date="2018-01" db="EMBL/GenBank/DDBJ databases">
        <title>Co-occurrence of chitin degradation, pigmentation and bioactivity in marine Pseudoalteromonas.</title>
        <authorList>
            <person name="Paulsen S."/>
            <person name="Gram L."/>
            <person name="Machado H."/>
        </authorList>
    </citation>
    <scope>NUCLEOTIDE SEQUENCE [LARGE SCALE GENOMIC DNA]</scope>
    <source>
        <strain evidence="5 6">S3663</strain>
    </source>
</reference>
<dbReference type="InterPro" id="IPR008918">
    <property type="entry name" value="HhH2"/>
</dbReference>
<dbReference type="InterPro" id="IPR029060">
    <property type="entry name" value="PIN-like_dom_sf"/>
</dbReference>
<dbReference type="CDD" id="cd09898">
    <property type="entry name" value="H3TH_53EXO"/>
    <property type="match status" value="1"/>
</dbReference>
<dbReference type="InterPro" id="IPR036279">
    <property type="entry name" value="5-3_exonuclease_C_sf"/>
</dbReference>
<dbReference type="PANTHER" id="PTHR42646:SF2">
    <property type="entry name" value="5'-3' EXONUCLEASE FAMILY PROTEIN"/>
    <property type="match status" value="1"/>
</dbReference>
<keyword evidence="3" id="KW-0238">DNA-binding</keyword>
<keyword evidence="2" id="KW-0378">Hydrolase</keyword>
<dbReference type="RefSeq" id="WP_138479421.1">
    <property type="nucleotide sequence ID" value="NZ_PPSW01000007.1"/>
</dbReference>
<dbReference type="GO" id="GO:0008409">
    <property type="term" value="F:5'-3' exonuclease activity"/>
    <property type="evidence" value="ECO:0007669"/>
    <property type="project" value="InterPro"/>
</dbReference>
<dbReference type="Gene3D" id="3.40.50.1010">
    <property type="entry name" value="5'-nuclease"/>
    <property type="match status" value="1"/>
</dbReference>
<comment type="caution">
    <text evidence="5">The sequence shown here is derived from an EMBL/GenBank/DDBJ whole genome shotgun (WGS) entry which is preliminary data.</text>
</comment>
<organism evidence="5 6">
    <name type="scientific">Pseudoalteromonas phenolica</name>
    <dbReference type="NCBI Taxonomy" id="161398"/>
    <lineage>
        <taxon>Bacteria</taxon>
        <taxon>Pseudomonadati</taxon>
        <taxon>Pseudomonadota</taxon>
        <taxon>Gammaproteobacteria</taxon>
        <taxon>Alteromonadales</taxon>
        <taxon>Pseudoalteromonadaceae</taxon>
        <taxon>Pseudoalteromonas</taxon>
    </lineage>
</organism>
<dbReference type="NCBIfam" id="NF007017">
    <property type="entry name" value="PRK09482.1"/>
    <property type="match status" value="1"/>
</dbReference>
<accession>A0A5R9Q4Z2</accession>
<keyword evidence="1" id="KW-0540">Nuclease</keyword>
<dbReference type="SUPFAM" id="SSF88723">
    <property type="entry name" value="PIN domain-like"/>
    <property type="match status" value="1"/>
</dbReference>
<keyword evidence="5" id="KW-0255">Endonuclease</keyword>
<dbReference type="AlphaFoldDB" id="A0A5R9Q4Z2"/>
<sequence length="255" mass="28668">MSKTLVLIDALNLVRRIFAIEPNQEDISAVNNTAQRVSSAVNKLLNLTSATHAIAVFDGDGSWRYHYYHKYKVTRKPMPEILSSNMETIEKAFEQAGIPVYRPDHDEADDIIATLATKAAAANVNVVIASTDKGFLPHLTPSIRIYDYFKKTWIDAQQIRDKFKVEKHQLTELWAMAGDKTNDVPGIAGIGLKTAQRLLNQCSDFENILAYESLKPAEKQKIHSGVDDFITSKNLVSLRTDIHLGFNLQDLRVTR</sequence>
<dbReference type="GO" id="GO:0003677">
    <property type="term" value="F:DNA binding"/>
    <property type="evidence" value="ECO:0007669"/>
    <property type="project" value="UniProtKB-KW"/>
</dbReference>
<dbReference type="GO" id="GO:0033567">
    <property type="term" value="P:DNA replication, Okazaki fragment processing"/>
    <property type="evidence" value="ECO:0007669"/>
    <property type="project" value="InterPro"/>
</dbReference>
<dbReference type="Pfam" id="PF01367">
    <property type="entry name" value="5_3_exonuc"/>
    <property type="match status" value="1"/>
</dbReference>
<dbReference type="PANTHER" id="PTHR42646">
    <property type="entry name" value="FLAP ENDONUCLEASE XNI"/>
    <property type="match status" value="1"/>
</dbReference>
<protein>
    <submittedName>
        <fullName evidence="5">Flap endonuclease Xni</fullName>
    </submittedName>
</protein>
<dbReference type="SMART" id="SM00475">
    <property type="entry name" value="53EXOc"/>
    <property type="match status" value="1"/>
</dbReference>
<dbReference type="GO" id="GO:0017108">
    <property type="term" value="F:5'-flap endonuclease activity"/>
    <property type="evidence" value="ECO:0007669"/>
    <property type="project" value="InterPro"/>
</dbReference>
<dbReference type="SMART" id="SM00279">
    <property type="entry name" value="HhH2"/>
    <property type="match status" value="1"/>
</dbReference>
<dbReference type="EMBL" id="PPSW01000007">
    <property type="protein sequence ID" value="TLX48228.1"/>
    <property type="molecule type" value="Genomic_DNA"/>
</dbReference>
<dbReference type="Pfam" id="PF02739">
    <property type="entry name" value="5_3_exonuc_N"/>
    <property type="match status" value="1"/>
</dbReference>
<dbReference type="InterPro" id="IPR020046">
    <property type="entry name" value="5-3_exonucl_a-hlix_arch_N"/>
</dbReference>
<dbReference type="InterPro" id="IPR002421">
    <property type="entry name" value="5-3_exonuclease"/>
</dbReference>
<dbReference type="Proteomes" id="UP000309186">
    <property type="component" value="Unassembled WGS sequence"/>
</dbReference>
<dbReference type="Gene3D" id="1.10.150.20">
    <property type="entry name" value="5' to 3' exonuclease, C-terminal subdomain"/>
    <property type="match status" value="1"/>
</dbReference>
<evidence type="ECO:0000313" key="5">
    <source>
        <dbReference type="EMBL" id="TLX48228.1"/>
    </source>
</evidence>
<dbReference type="OrthoDB" id="8070997at2"/>
<dbReference type="InterPro" id="IPR038969">
    <property type="entry name" value="FEN"/>
</dbReference>
<evidence type="ECO:0000256" key="2">
    <source>
        <dbReference type="ARBA" id="ARBA00022801"/>
    </source>
</evidence>
<evidence type="ECO:0000259" key="4">
    <source>
        <dbReference type="SMART" id="SM00475"/>
    </source>
</evidence>
<gene>
    <name evidence="5" type="ORF">C1E24_05370</name>
</gene>
<evidence type="ECO:0000256" key="1">
    <source>
        <dbReference type="ARBA" id="ARBA00022722"/>
    </source>
</evidence>